<accession>A0A859FC61</accession>
<dbReference type="InterPro" id="IPR014230">
    <property type="entry name" value="Spore_YhbH"/>
</dbReference>
<sequence>MPSEENVVSVSHEDWSLHRKGHEAQMRHEQKIKQVLKDRLPEMITEEAIVMSKGKEKIKIPIRSLEEYKIRYRQSDHVGQGNGESEVGDVVAQGKQKQKSGKGEAGDQAGEDFQEVEVSIAEMEELLFSELELPYLEKRQQDELLVDDIAFTDIRRHGLLGNIDKRQTIKAALKRNAQQGVTSIQPITKEDLRYKTWTTETRPESNAVVIAMMDTSGSMGSFEKYMARSFFFWMTRFLRTTYEHVEVVFIAHHTQAKEVDEEAFFTKGESGGTICSSAYELALSILKDRYPKSRYNSYPIHFSDGDNLHSDNPRCLNYIEELLGISNMFGYGEVNQYGRKTTLMNLYKDVNHERFRSELMKDRTDIYKTLKSFFSE</sequence>
<feature type="region of interest" description="Disordered" evidence="1">
    <location>
        <begin position="1"/>
        <end position="28"/>
    </location>
</feature>
<keyword evidence="3" id="KW-1185">Reference proteome</keyword>
<feature type="compositionally biased region" description="Basic and acidic residues" evidence="1">
    <location>
        <begin position="11"/>
        <end position="28"/>
    </location>
</feature>
<dbReference type="EMBL" id="CP041372">
    <property type="protein sequence ID" value="QKS70647.1"/>
    <property type="molecule type" value="Genomic_DNA"/>
</dbReference>
<evidence type="ECO:0000256" key="1">
    <source>
        <dbReference type="SAM" id="MobiDB-lite"/>
    </source>
</evidence>
<dbReference type="PANTHER" id="PTHR30510:SF2">
    <property type="entry name" value="UPF0229 PROTEIN YEAH"/>
    <property type="match status" value="1"/>
</dbReference>
<dbReference type="Pfam" id="PF04285">
    <property type="entry name" value="DUF444"/>
    <property type="match status" value="2"/>
</dbReference>
<dbReference type="KEGG" id="psua:FLK61_28305"/>
<reference evidence="3" key="1">
    <citation type="submission" date="2019-07" db="EMBL/GenBank/DDBJ databases">
        <title>Bacillus alkalisoli sp. nov. isolated from saline soil.</title>
        <authorList>
            <person name="Sun J.-Q."/>
            <person name="Xu L."/>
        </authorList>
    </citation>
    <scope>NUCLEOTIDE SEQUENCE [LARGE SCALE GENOMIC DNA]</scope>
    <source>
        <strain evidence="3">M4U3P1</strain>
    </source>
</reference>
<protein>
    <submittedName>
        <fullName evidence="2">Sporulation protein YhbH</fullName>
    </submittedName>
</protein>
<organism evidence="2 3">
    <name type="scientific">Paenalkalicoccus suaedae</name>
    <dbReference type="NCBI Taxonomy" id="2592382"/>
    <lineage>
        <taxon>Bacteria</taxon>
        <taxon>Bacillati</taxon>
        <taxon>Bacillota</taxon>
        <taxon>Bacilli</taxon>
        <taxon>Bacillales</taxon>
        <taxon>Bacillaceae</taxon>
        <taxon>Paenalkalicoccus</taxon>
    </lineage>
</organism>
<evidence type="ECO:0000313" key="2">
    <source>
        <dbReference type="EMBL" id="QKS70647.1"/>
    </source>
</evidence>
<dbReference type="Proteomes" id="UP000318138">
    <property type="component" value="Chromosome"/>
</dbReference>
<dbReference type="NCBIfam" id="TIGR02877">
    <property type="entry name" value="spore_yhbH"/>
    <property type="match status" value="1"/>
</dbReference>
<gene>
    <name evidence="2" type="primary">yhbH</name>
    <name evidence="2" type="ORF">FLK61_28305</name>
</gene>
<proteinExistence type="predicted"/>
<name>A0A859FC61_9BACI</name>
<dbReference type="AlphaFoldDB" id="A0A859FC61"/>
<dbReference type="RefSeq" id="WP_176008683.1">
    <property type="nucleotide sequence ID" value="NZ_CP041372.2"/>
</dbReference>
<feature type="region of interest" description="Disordered" evidence="1">
    <location>
        <begin position="76"/>
        <end position="110"/>
    </location>
</feature>
<evidence type="ECO:0000313" key="3">
    <source>
        <dbReference type="Proteomes" id="UP000318138"/>
    </source>
</evidence>
<dbReference type="InterPro" id="IPR006698">
    <property type="entry name" value="UPF0229"/>
</dbReference>
<dbReference type="PANTHER" id="PTHR30510">
    <property type="entry name" value="UPF0229 PROTEIN YEAH"/>
    <property type="match status" value="1"/>
</dbReference>